<dbReference type="RefSeq" id="WP_019205887.1">
    <property type="nucleotide sequence ID" value="NZ_AZFK01000042.1"/>
</dbReference>
<dbReference type="Gene3D" id="3.30.110.70">
    <property type="entry name" value="Hypothetical protein apc22750. Chain B"/>
    <property type="match status" value="1"/>
</dbReference>
<dbReference type="GeneID" id="82933648"/>
<organism evidence="1 2">
    <name type="scientific">Limosilactobacillus ingluviei DSM 15946</name>
    <dbReference type="NCBI Taxonomy" id="1423760"/>
    <lineage>
        <taxon>Bacteria</taxon>
        <taxon>Bacillati</taxon>
        <taxon>Bacillota</taxon>
        <taxon>Bacilli</taxon>
        <taxon>Lactobacillales</taxon>
        <taxon>Lactobacillaceae</taxon>
        <taxon>Limosilactobacillus</taxon>
    </lineage>
</organism>
<dbReference type="PATRIC" id="fig|1423760.3.peg.1654"/>
<dbReference type="AlphaFoldDB" id="A0A0R1UER6"/>
<accession>A0A0R1UER6</accession>
<sequence length="96" mass="10993">MRLMLTTNILDPQRYERQELLTVVVERDLTLTKLDAQVYEELYETAKDKLSSRAQIELADGVMGLQFTPQIVYQNGQASQILLHATGMLFKDTAPY</sequence>
<dbReference type="EMBL" id="AZFK01000042">
    <property type="protein sequence ID" value="KRL89738.1"/>
    <property type="molecule type" value="Genomic_DNA"/>
</dbReference>
<dbReference type="Proteomes" id="UP000050816">
    <property type="component" value="Unassembled WGS sequence"/>
</dbReference>
<evidence type="ECO:0000313" key="2">
    <source>
        <dbReference type="Proteomes" id="UP000050816"/>
    </source>
</evidence>
<reference evidence="1 2" key="1">
    <citation type="journal article" date="2015" name="Genome Announc.">
        <title>Expanding the biotechnology potential of lactobacilli through comparative genomics of 213 strains and associated genera.</title>
        <authorList>
            <person name="Sun Z."/>
            <person name="Harris H.M."/>
            <person name="McCann A."/>
            <person name="Guo C."/>
            <person name="Argimon S."/>
            <person name="Zhang W."/>
            <person name="Yang X."/>
            <person name="Jeffery I.B."/>
            <person name="Cooney J.C."/>
            <person name="Kagawa T.F."/>
            <person name="Liu W."/>
            <person name="Song Y."/>
            <person name="Salvetti E."/>
            <person name="Wrobel A."/>
            <person name="Rasinkangas P."/>
            <person name="Parkhill J."/>
            <person name="Rea M.C."/>
            <person name="O'Sullivan O."/>
            <person name="Ritari J."/>
            <person name="Douillard F.P."/>
            <person name="Paul Ross R."/>
            <person name="Yang R."/>
            <person name="Briner A.E."/>
            <person name="Felis G.E."/>
            <person name="de Vos W.M."/>
            <person name="Barrangou R."/>
            <person name="Klaenhammer T.R."/>
            <person name="Caufield P.W."/>
            <person name="Cui Y."/>
            <person name="Zhang H."/>
            <person name="O'Toole P.W."/>
        </authorList>
    </citation>
    <scope>NUCLEOTIDE SEQUENCE [LARGE SCALE GENOMIC DNA]</scope>
    <source>
        <strain evidence="1 2">DSM 15946</strain>
    </source>
</reference>
<comment type="caution">
    <text evidence="1">The sequence shown here is derived from an EMBL/GenBank/DDBJ whole genome shotgun (WGS) entry which is preliminary data.</text>
</comment>
<proteinExistence type="predicted"/>
<gene>
    <name evidence="1" type="ORF">FC43_GL001581</name>
</gene>
<name>A0A0R1UER6_9LACO</name>
<protein>
    <submittedName>
        <fullName evidence="1">Uncharacterized protein</fullName>
    </submittedName>
</protein>
<evidence type="ECO:0000313" key="1">
    <source>
        <dbReference type="EMBL" id="KRL89738.1"/>
    </source>
</evidence>